<accession>A0AA94PLU4</accession>
<dbReference type="Pfam" id="PF03824">
    <property type="entry name" value="NicO"/>
    <property type="match status" value="2"/>
</dbReference>
<reference evidence="15 16" key="1">
    <citation type="submission" date="2019-03" db="EMBL/GenBank/DDBJ databases">
        <title>Genomic Encyclopedia of Type Strains, Phase IV (KMG-IV): sequencing the most valuable type-strain genomes for metagenomic binning, comparative biology and taxonomic classification.</title>
        <authorList>
            <person name="Goeker M."/>
        </authorList>
    </citation>
    <scope>NUCLEOTIDE SEQUENCE [LARGE SCALE GENOMIC DNA]</scope>
    <source>
        <strain evidence="15 16">DSM 101483</strain>
    </source>
</reference>
<evidence type="ECO:0000256" key="10">
    <source>
        <dbReference type="ARBA" id="ARBA00023112"/>
    </source>
</evidence>
<dbReference type="InterPro" id="IPR010412">
    <property type="entry name" value="DUF1007"/>
</dbReference>
<dbReference type="PANTHER" id="PTHR40659">
    <property type="entry name" value="NICKEL/COBALT EFFLUX SYSTEM RCNA"/>
    <property type="match status" value="1"/>
</dbReference>
<name>A0AA94PLU4_9BACT</name>
<keyword evidence="8 13" id="KW-1133">Transmembrane helix</keyword>
<evidence type="ECO:0000256" key="12">
    <source>
        <dbReference type="ARBA" id="ARBA00023285"/>
    </source>
</evidence>
<evidence type="ECO:0000256" key="8">
    <source>
        <dbReference type="ARBA" id="ARBA00022989"/>
    </source>
</evidence>
<evidence type="ECO:0000256" key="3">
    <source>
        <dbReference type="ARBA" id="ARBA00022426"/>
    </source>
</evidence>
<evidence type="ECO:0000256" key="9">
    <source>
        <dbReference type="ARBA" id="ARBA00023065"/>
    </source>
</evidence>
<gene>
    <name evidence="15" type="ORF">EDC59_104175</name>
</gene>
<keyword evidence="12" id="KW-0170">Cobalt</keyword>
<evidence type="ECO:0000313" key="15">
    <source>
        <dbReference type="EMBL" id="TDT89182.1"/>
    </source>
</evidence>
<dbReference type="RefSeq" id="WP_233491000.1">
    <property type="nucleotide sequence ID" value="NZ_CP014206.1"/>
</dbReference>
<feature type="chain" id="PRO_5041694676" description="Nickel/cobalt efflux system" evidence="14">
    <location>
        <begin position="32"/>
        <end position="481"/>
    </location>
</feature>
<evidence type="ECO:0000256" key="13">
    <source>
        <dbReference type="RuleBase" id="RU362101"/>
    </source>
</evidence>
<comment type="function">
    <text evidence="1">Efflux system for nickel and cobalt.</text>
</comment>
<feature type="transmembrane region" description="Helical" evidence="13">
    <location>
        <begin position="454"/>
        <end position="476"/>
    </location>
</feature>
<evidence type="ECO:0000256" key="1">
    <source>
        <dbReference type="ARBA" id="ARBA00002510"/>
    </source>
</evidence>
<dbReference type="GO" id="GO:0006824">
    <property type="term" value="P:cobalt ion transport"/>
    <property type="evidence" value="ECO:0007669"/>
    <property type="project" value="UniProtKB-KW"/>
</dbReference>
<feature type="transmembrane region" description="Helical" evidence="13">
    <location>
        <begin position="255"/>
        <end position="275"/>
    </location>
</feature>
<keyword evidence="10" id="KW-0921">Nickel transport</keyword>
<evidence type="ECO:0000256" key="7">
    <source>
        <dbReference type="ARBA" id="ARBA00022692"/>
    </source>
</evidence>
<dbReference type="GO" id="GO:0046583">
    <property type="term" value="F:monoatomic cation efflux transmembrane transporter activity"/>
    <property type="evidence" value="ECO:0007669"/>
    <property type="project" value="TreeGrafter"/>
</dbReference>
<keyword evidence="4 13" id="KW-0813">Transport</keyword>
<evidence type="ECO:0000256" key="11">
    <source>
        <dbReference type="ARBA" id="ARBA00023136"/>
    </source>
</evidence>
<feature type="transmembrane region" description="Helical" evidence="13">
    <location>
        <begin position="408"/>
        <end position="433"/>
    </location>
</feature>
<evidence type="ECO:0000256" key="6">
    <source>
        <dbReference type="ARBA" id="ARBA00022596"/>
    </source>
</evidence>
<dbReference type="GO" id="GO:0015099">
    <property type="term" value="F:nickel cation transmembrane transporter activity"/>
    <property type="evidence" value="ECO:0007669"/>
    <property type="project" value="UniProtKB-UniRule"/>
</dbReference>
<dbReference type="AlphaFoldDB" id="A0AA94PLU4"/>
<dbReference type="InterPro" id="IPR051224">
    <property type="entry name" value="NiCoT_RcnA"/>
</dbReference>
<feature type="transmembrane region" description="Helical" evidence="13">
    <location>
        <begin position="340"/>
        <end position="359"/>
    </location>
</feature>
<evidence type="ECO:0000256" key="5">
    <source>
        <dbReference type="ARBA" id="ARBA00022475"/>
    </source>
</evidence>
<evidence type="ECO:0000256" key="4">
    <source>
        <dbReference type="ARBA" id="ARBA00022448"/>
    </source>
</evidence>
<dbReference type="GO" id="GO:0005886">
    <property type="term" value="C:plasma membrane"/>
    <property type="evidence" value="ECO:0007669"/>
    <property type="project" value="UniProtKB-SubCell"/>
</dbReference>
<dbReference type="Proteomes" id="UP000295506">
    <property type="component" value="Unassembled WGS sequence"/>
</dbReference>
<comment type="similarity">
    <text evidence="13">Belongs to the NiCoT transporter (TC 2.A.52) family.</text>
</comment>
<sequence length="481" mass="50899">MLTPAAMRIFFAPLLVLALACPILGSGPAQAHPHVYVDVSLTFRLDEKGLSSVHQNWLFDEIFTRAILSDLGLSPEALATPEGQKAVREGAFQYLANYGYFTLIEAGGKRVPVTVDNFRASLSGERFVYDFDVPLNLPPERLEKFRMAVFDREYYTDMIYAENGIRFDVKGGVKVSHSMLPAKDQTYWRYIVPDAVHLVVSGAAGPAPQIVTAPPSEAPGPLTRLMGLVRSAQKELTTRLNAFGTDLRDNPLGPALWMFLGLSFVYGVIHAVGPGHGKAVVCSYFLANPGSLASGALMGNAITFVHMGSAAAAVGVAYLIFSSGMGGFAAASRALQPASYGLLALMGLVLVIKAVRDLLKGGMLAPGCEHTDGNGGDLRSILAVSFVTGLIPCPGAAVILAFSIGLNIFWTGVMALIVMAAGMGLTTTLFAWFAVTARSAALKLSGRNRRLFNVVYAGLSICGAAAICLFGTALLVSSLTA</sequence>
<keyword evidence="7 13" id="KW-0812">Transmembrane</keyword>
<dbReference type="Pfam" id="PF06226">
    <property type="entry name" value="DUF1007"/>
    <property type="match status" value="1"/>
</dbReference>
<keyword evidence="14" id="KW-0732">Signal</keyword>
<comment type="subcellular location">
    <subcellularLocation>
        <location evidence="2 13">Cell membrane</location>
        <topology evidence="2 13">Multi-pass membrane protein</topology>
    </subcellularLocation>
</comment>
<dbReference type="EMBL" id="SOBK01000004">
    <property type="protein sequence ID" value="TDT89182.1"/>
    <property type="molecule type" value="Genomic_DNA"/>
</dbReference>
<dbReference type="InterPro" id="IPR011541">
    <property type="entry name" value="Ni/Co_transpt_high_affinity"/>
</dbReference>
<evidence type="ECO:0000256" key="14">
    <source>
        <dbReference type="SAM" id="SignalP"/>
    </source>
</evidence>
<comment type="caution">
    <text evidence="15">The sequence shown here is derived from an EMBL/GenBank/DDBJ whole genome shotgun (WGS) entry which is preliminary data.</text>
</comment>
<protein>
    <recommendedName>
        <fullName evidence="13">Nickel/cobalt efflux system</fullName>
    </recommendedName>
</protein>
<evidence type="ECO:0000256" key="2">
    <source>
        <dbReference type="ARBA" id="ARBA00004651"/>
    </source>
</evidence>
<keyword evidence="9" id="KW-0406">Ion transport</keyword>
<dbReference type="GO" id="GO:0032025">
    <property type="term" value="P:response to cobalt ion"/>
    <property type="evidence" value="ECO:0007669"/>
    <property type="project" value="TreeGrafter"/>
</dbReference>
<keyword evidence="6" id="KW-0533">Nickel</keyword>
<feature type="transmembrane region" description="Helical" evidence="13">
    <location>
        <begin position="380"/>
        <end position="402"/>
    </location>
</feature>
<keyword evidence="3" id="KW-0171">Cobalt transport</keyword>
<organism evidence="15 16">
    <name type="scientific">Pseudodesulfovibrio indicus</name>
    <dbReference type="NCBI Taxonomy" id="1716143"/>
    <lineage>
        <taxon>Bacteria</taxon>
        <taxon>Pseudomonadati</taxon>
        <taxon>Thermodesulfobacteriota</taxon>
        <taxon>Desulfovibrionia</taxon>
        <taxon>Desulfovibrionales</taxon>
        <taxon>Desulfovibrionaceae</taxon>
    </lineage>
</organism>
<feature type="signal peptide" evidence="14">
    <location>
        <begin position="1"/>
        <end position="31"/>
    </location>
</feature>
<proteinExistence type="inferred from homology"/>
<dbReference type="PANTHER" id="PTHR40659:SF1">
    <property type="entry name" value="NICKEL_COBALT EFFLUX SYSTEM RCNA"/>
    <property type="match status" value="1"/>
</dbReference>
<dbReference type="GO" id="GO:0010045">
    <property type="term" value="P:response to nickel cation"/>
    <property type="evidence" value="ECO:0007669"/>
    <property type="project" value="TreeGrafter"/>
</dbReference>
<evidence type="ECO:0000313" key="16">
    <source>
        <dbReference type="Proteomes" id="UP000295506"/>
    </source>
</evidence>
<keyword evidence="5" id="KW-1003">Cell membrane</keyword>
<keyword evidence="11 13" id="KW-0472">Membrane</keyword>